<dbReference type="Proteomes" id="UP000289184">
    <property type="component" value="Unassembled WGS sequence"/>
</dbReference>
<organism evidence="6 7">
    <name type="scientific">Achromobacter agilis</name>
    <dbReference type="NCBI Taxonomy" id="1353888"/>
    <lineage>
        <taxon>Bacteria</taxon>
        <taxon>Pseudomonadati</taxon>
        <taxon>Pseudomonadota</taxon>
        <taxon>Betaproteobacteria</taxon>
        <taxon>Burkholderiales</taxon>
        <taxon>Alcaligenaceae</taxon>
        <taxon>Achromobacter</taxon>
    </lineage>
</organism>
<dbReference type="Gene3D" id="3.40.190.10">
    <property type="entry name" value="Periplasmic binding protein-like II"/>
    <property type="match status" value="2"/>
</dbReference>
<evidence type="ECO:0000256" key="3">
    <source>
        <dbReference type="ARBA" id="ARBA00023125"/>
    </source>
</evidence>
<keyword evidence="4" id="KW-0804">Transcription</keyword>
<proteinExistence type="inferred from homology"/>
<dbReference type="InterPro" id="IPR000847">
    <property type="entry name" value="LysR_HTH_N"/>
</dbReference>
<dbReference type="GO" id="GO:0003700">
    <property type="term" value="F:DNA-binding transcription factor activity"/>
    <property type="evidence" value="ECO:0007669"/>
    <property type="project" value="InterPro"/>
</dbReference>
<dbReference type="RefSeq" id="WP_129528067.1">
    <property type="nucleotide sequence ID" value="NZ_UFQB01000011.1"/>
</dbReference>
<evidence type="ECO:0000259" key="5">
    <source>
        <dbReference type="PROSITE" id="PS50931"/>
    </source>
</evidence>
<dbReference type="PANTHER" id="PTHR30419:SF30">
    <property type="entry name" value="LYSR FAMILY TRANSCRIPTIONAL REGULATOR"/>
    <property type="match status" value="1"/>
</dbReference>
<dbReference type="OrthoDB" id="8524600at2"/>
<dbReference type="Gene3D" id="1.10.10.10">
    <property type="entry name" value="Winged helix-like DNA-binding domain superfamily/Winged helix DNA-binding domain"/>
    <property type="match status" value="1"/>
</dbReference>
<dbReference type="InterPro" id="IPR036388">
    <property type="entry name" value="WH-like_DNA-bd_sf"/>
</dbReference>
<keyword evidence="2" id="KW-0805">Transcription regulation</keyword>
<evidence type="ECO:0000256" key="4">
    <source>
        <dbReference type="ARBA" id="ARBA00023163"/>
    </source>
</evidence>
<dbReference type="InterPro" id="IPR036390">
    <property type="entry name" value="WH_DNA-bd_sf"/>
</dbReference>
<dbReference type="PROSITE" id="PS50931">
    <property type="entry name" value="HTH_LYSR"/>
    <property type="match status" value="1"/>
</dbReference>
<dbReference type="InterPro" id="IPR050950">
    <property type="entry name" value="HTH-type_LysR_regulators"/>
</dbReference>
<dbReference type="AlphaFoldDB" id="A0A446CGT2"/>
<dbReference type="PRINTS" id="PR00039">
    <property type="entry name" value="HTHLYSR"/>
</dbReference>
<dbReference type="SUPFAM" id="SSF46785">
    <property type="entry name" value="Winged helix' DNA-binding domain"/>
    <property type="match status" value="1"/>
</dbReference>
<name>A0A446CGT2_9BURK</name>
<reference evidence="6 7" key="1">
    <citation type="submission" date="2018-07" db="EMBL/GenBank/DDBJ databases">
        <authorList>
            <person name="Peeters C."/>
        </authorList>
    </citation>
    <scope>NUCLEOTIDE SEQUENCE [LARGE SCALE GENOMIC DNA]</scope>
    <source>
        <strain evidence="6 7">LMG 3411</strain>
    </source>
</reference>
<dbReference type="SUPFAM" id="SSF53850">
    <property type="entry name" value="Periplasmic binding protein-like II"/>
    <property type="match status" value="1"/>
</dbReference>
<dbReference type="Pfam" id="PF00126">
    <property type="entry name" value="HTH_1"/>
    <property type="match status" value="1"/>
</dbReference>
<dbReference type="PANTHER" id="PTHR30419">
    <property type="entry name" value="HTH-TYPE TRANSCRIPTIONAL REGULATOR YBHD"/>
    <property type="match status" value="1"/>
</dbReference>
<evidence type="ECO:0000313" key="6">
    <source>
        <dbReference type="EMBL" id="SSW67097.1"/>
    </source>
</evidence>
<dbReference type="GO" id="GO:0003677">
    <property type="term" value="F:DNA binding"/>
    <property type="evidence" value="ECO:0007669"/>
    <property type="project" value="UniProtKB-KW"/>
</dbReference>
<keyword evidence="3" id="KW-0238">DNA-binding</keyword>
<accession>A0A446CGT2</accession>
<comment type="similarity">
    <text evidence="1">Belongs to the LysR transcriptional regulatory family.</text>
</comment>
<evidence type="ECO:0000256" key="2">
    <source>
        <dbReference type="ARBA" id="ARBA00023015"/>
    </source>
</evidence>
<dbReference type="Pfam" id="PF03466">
    <property type="entry name" value="LysR_substrate"/>
    <property type="match status" value="1"/>
</dbReference>
<keyword evidence="7" id="KW-1185">Reference proteome</keyword>
<evidence type="ECO:0000313" key="7">
    <source>
        <dbReference type="Proteomes" id="UP000289184"/>
    </source>
</evidence>
<dbReference type="EMBL" id="UFQB01000011">
    <property type="protein sequence ID" value="SSW67097.1"/>
    <property type="molecule type" value="Genomic_DNA"/>
</dbReference>
<protein>
    <submittedName>
        <fullName evidence="6">HTH-type transcriptional regulator TsaR</fullName>
    </submittedName>
</protein>
<dbReference type="InterPro" id="IPR005119">
    <property type="entry name" value="LysR_subst-bd"/>
</dbReference>
<dbReference type="GO" id="GO:0005829">
    <property type="term" value="C:cytosol"/>
    <property type="evidence" value="ECO:0007669"/>
    <property type="project" value="TreeGrafter"/>
</dbReference>
<feature type="domain" description="HTH lysR-type" evidence="5">
    <location>
        <begin position="1"/>
        <end position="58"/>
    </location>
</feature>
<evidence type="ECO:0000256" key="1">
    <source>
        <dbReference type="ARBA" id="ARBA00009437"/>
    </source>
</evidence>
<gene>
    <name evidence="6" type="primary">tsaR_3</name>
    <name evidence="6" type="ORF">AGI3411_02878</name>
</gene>
<sequence length="299" mass="32370">MKDHHLRAWLKVAELRSIRAAARSLHLSQAAVTKAIKELETELAAPLLTRSSKGIAITECGEHLTVRARLAQAQLALARQDILQLLSGAQARVAVGVTPMVMLSVLPDVLNDFRQTMPAAKVKVSEGLLAAVQPALRNGTLDFALASRMPGGSGAHEFEFEALRPLEFMIACRRGHPLARATRWDDIAGCEWLLNASGGSHTDAFLQGLRANGLKEPERVIDCDTFGVMWNLMTRSDALIICPSGMLGVKPYGNEARRIRADVPMPVASIGIMTLRGTPLSLAAATMADLFRHRMARAA</sequence>